<sequence length="712" mass="78379">MKSVRAAMAVLLVTMTASAAYVPAAVAAPPGPVDPRDPADPFIWLEDLDGQRSMDWVKAQNATTEERLEASPHYKTFYEDALALLGAKDRIPAPRFLNGEIYNFWQDEAHLRGIWRKTSLEDYRKADPQWQTVLDIDALGKAEDKSWVFKGAKCLEPDQQRCLISLSDGGEDAVEVREFDLAAGSFVEGGFRLPRAKQDVVWQDADHLLVATEWTPGDMTESGYAYIVKRVTRGQPLSEAVEIYRGEKSDVGTTPSVLHDAQGHSLALIVRNVDFFHSQTFIVGADGVQKLTMPEKVSVAELVNGQVVFRLDEAWGDLPAGSVASEPLADVLAHPEAMTPRLVWKPGPREALKVVDGIEAPHDRLLLSTLDNVNGRVLAFAPQADGSWQQAALPLPDKMRLDFGSADTTTDRVFVTAEGFTTPDTLYLADARDGEVQAVKTLPAKFDASNLVVEQREATSTDGTKIPYFLVHRKDIPFDGSTPVLLNAYGGFQISETPFYSGTIGKLWMERGGAFALANIRGGGEFGPAWHEAALKTKRQIAYDDFAAVARDMIAARITSPRHLGILGGSNGGLLMGVEMTEFPELYNAVVIQVPLLDMIRISKIAAGASWQGEYGDVTKNDDARAFWLKTSPYHALRKDGKYPEPYIFTTTKDDRVGPQHARKFAARMDEFGLPYYFYENTEGGHGSGADVRQSAKTTALWLTYLTEKLMN</sequence>
<keyword evidence="8" id="KW-1185">Reference proteome</keyword>
<dbReference type="Pfam" id="PF02897">
    <property type="entry name" value="Peptidase_S9_N"/>
    <property type="match status" value="2"/>
</dbReference>
<evidence type="ECO:0000256" key="4">
    <source>
        <dbReference type="SAM" id="SignalP"/>
    </source>
</evidence>
<evidence type="ECO:0000256" key="3">
    <source>
        <dbReference type="ARBA" id="ARBA00022825"/>
    </source>
</evidence>
<feature type="signal peptide" evidence="4">
    <location>
        <begin position="1"/>
        <end position="19"/>
    </location>
</feature>
<dbReference type="PANTHER" id="PTHR42881">
    <property type="entry name" value="PROLYL ENDOPEPTIDASE"/>
    <property type="match status" value="1"/>
</dbReference>
<dbReference type="PRINTS" id="PR00862">
    <property type="entry name" value="PROLIGOPTASE"/>
</dbReference>
<accession>A0ABQ2J4Y6</accession>
<keyword evidence="4" id="KW-0732">Signal</keyword>
<dbReference type="Gene3D" id="2.130.10.120">
    <property type="entry name" value="Prolyl oligopeptidase, N-terminal domain"/>
    <property type="match status" value="1"/>
</dbReference>
<keyword evidence="1" id="KW-0645">Protease</keyword>
<dbReference type="PANTHER" id="PTHR42881:SF13">
    <property type="entry name" value="PROLYL ENDOPEPTIDASE"/>
    <property type="match status" value="1"/>
</dbReference>
<feature type="domain" description="Peptidase S9A N-terminal" evidence="6">
    <location>
        <begin position="39"/>
        <end position="267"/>
    </location>
</feature>
<dbReference type="SUPFAM" id="SSF50993">
    <property type="entry name" value="Peptidase/esterase 'gauge' domain"/>
    <property type="match status" value="1"/>
</dbReference>
<dbReference type="EMBL" id="BMLK01000001">
    <property type="protein sequence ID" value="GGN40294.1"/>
    <property type="molecule type" value="Genomic_DNA"/>
</dbReference>
<protein>
    <submittedName>
        <fullName evidence="7">Peptidase</fullName>
    </submittedName>
</protein>
<evidence type="ECO:0000259" key="6">
    <source>
        <dbReference type="Pfam" id="PF02897"/>
    </source>
</evidence>
<organism evidence="7 8">
    <name type="scientific">Novosphingobium indicum</name>
    <dbReference type="NCBI Taxonomy" id="462949"/>
    <lineage>
        <taxon>Bacteria</taxon>
        <taxon>Pseudomonadati</taxon>
        <taxon>Pseudomonadota</taxon>
        <taxon>Alphaproteobacteria</taxon>
        <taxon>Sphingomonadales</taxon>
        <taxon>Sphingomonadaceae</taxon>
        <taxon>Novosphingobium</taxon>
    </lineage>
</organism>
<keyword evidence="2" id="KW-0378">Hydrolase</keyword>
<feature type="domain" description="Peptidase S9 prolyl oligopeptidase catalytic" evidence="5">
    <location>
        <begin position="507"/>
        <end position="710"/>
    </location>
</feature>
<feature type="domain" description="Peptidase S9A N-terminal" evidence="6">
    <location>
        <begin position="350"/>
        <end position="440"/>
    </location>
</feature>
<evidence type="ECO:0000259" key="5">
    <source>
        <dbReference type="Pfam" id="PF00326"/>
    </source>
</evidence>
<evidence type="ECO:0000256" key="1">
    <source>
        <dbReference type="ARBA" id="ARBA00022670"/>
    </source>
</evidence>
<name>A0ABQ2J4Y6_9SPHN</name>
<evidence type="ECO:0000313" key="7">
    <source>
        <dbReference type="EMBL" id="GGN40294.1"/>
    </source>
</evidence>
<comment type="caution">
    <text evidence="7">The sequence shown here is derived from an EMBL/GenBank/DDBJ whole genome shotgun (WGS) entry which is preliminary data.</text>
</comment>
<dbReference type="InterPro" id="IPR001375">
    <property type="entry name" value="Peptidase_S9_cat"/>
</dbReference>
<dbReference type="InterPro" id="IPR023302">
    <property type="entry name" value="Pept_S9A_N"/>
</dbReference>
<dbReference type="SUPFAM" id="SSF53474">
    <property type="entry name" value="alpha/beta-Hydrolases"/>
    <property type="match status" value="1"/>
</dbReference>
<dbReference type="RefSeq" id="WP_188817165.1">
    <property type="nucleotide sequence ID" value="NZ_BMLK01000001.1"/>
</dbReference>
<evidence type="ECO:0000256" key="2">
    <source>
        <dbReference type="ARBA" id="ARBA00022801"/>
    </source>
</evidence>
<feature type="chain" id="PRO_5045280445" evidence="4">
    <location>
        <begin position="20"/>
        <end position="712"/>
    </location>
</feature>
<dbReference type="Proteomes" id="UP000605099">
    <property type="component" value="Unassembled WGS sequence"/>
</dbReference>
<dbReference type="Gene3D" id="3.40.50.1820">
    <property type="entry name" value="alpha/beta hydrolase"/>
    <property type="match status" value="1"/>
</dbReference>
<reference evidence="8" key="1">
    <citation type="journal article" date="2019" name="Int. J. Syst. Evol. Microbiol.">
        <title>The Global Catalogue of Microorganisms (GCM) 10K type strain sequencing project: providing services to taxonomists for standard genome sequencing and annotation.</title>
        <authorList>
            <consortium name="The Broad Institute Genomics Platform"/>
            <consortium name="The Broad Institute Genome Sequencing Center for Infectious Disease"/>
            <person name="Wu L."/>
            <person name="Ma J."/>
        </authorList>
    </citation>
    <scope>NUCLEOTIDE SEQUENCE [LARGE SCALE GENOMIC DNA]</scope>
    <source>
        <strain evidence="8">CGMCC 1.6784</strain>
    </source>
</reference>
<evidence type="ECO:0000313" key="8">
    <source>
        <dbReference type="Proteomes" id="UP000605099"/>
    </source>
</evidence>
<dbReference type="InterPro" id="IPR029058">
    <property type="entry name" value="AB_hydrolase_fold"/>
</dbReference>
<dbReference type="Pfam" id="PF00326">
    <property type="entry name" value="Peptidase_S9"/>
    <property type="match status" value="1"/>
</dbReference>
<keyword evidence="3" id="KW-0720">Serine protease</keyword>
<dbReference type="InterPro" id="IPR002470">
    <property type="entry name" value="Peptidase_S9A"/>
</dbReference>
<dbReference type="InterPro" id="IPR051167">
    <property type="entry name" value="Prolyl_oligopep/macrocyclase"/>
</dbReference>
<proteinExistence type="predicted"/>
<gene>
    <name evidence="7" type="ORF">GCM10011349_01010</name>
</gene>